<evidence type="ECO:0000256" key="8">
    <source>
        <dbReference type="PIRSR" id="PIRSR601519-1"/>
    </source>
</evidence>
<dbReference type="Proteomes" id="UP000678393">
    <property type="component" value="Unassembled WGS sequence"/>
</dbReference>
<organism evidence="12 13">
    <name type="scientific">Candidula unifasciata</name>
    <dbReference type="NCBI Taxonomy" id="100452"/>
    <lineage>
        <taxon>Eukaryota</taxon>
        <taxon>Metazoa</taxon>
        <taxon>Spiralia</taxon>
        <taxon>Lophotrochozoa</taxon>
        <taxon>Mollusca</taxon>
        <taxon>Gastropoda</taxon>
        <taxon>Heterobranchia</taxon>
        <taxon>Euthyneura</taxon>
        <taxon>Panpulmonata</taxon>
        <taxon>Eupulmonata</taxon>
        <taxon>Stylommatophora</taxon>
        <taxon>Helicina</taxon>
        <taxon>Helicoidea</taxon>
        <taxon>Geomitridae</taxon>
        <taxon>Candidula</taxon>
    </lineage>
</organism>
<reference evidence="12" key="1">
    <citation type="submission" date="2021-04" db="EMBL/GenBank/DDBJ databases">
        <authorList>
            <consortium name="Molecular Ecology Group"/>
        </authorList>
    </citation>
    <scope>NUCLEOTIDE SEQUENCE</scope>
</reference>
<dbReference type="InterPro" id="IPR009040">
    <property type="entry name" value="Ferritin-like_diiron"/>
</dbReference>
<dbReference type="OrthoDB" id="186462at2759"/>
<dbReference type="EMBL" id="CAJHNH020000113">
    <property type="protein sequence ID" value="CAG5115381.1"/>
    <property type="molecule type" value="Genomic_DNA"/>
</dbReference>
<dbReference type="InterPro" id="IPR009078">
    <property type="entry name" value="Ferritin-like_SF"/>
</dbReference>
<dbReference type="Pfam" id="PF00210">
    <property type="entry name" value="Ferritin"/>
    <property type="match status" value="1"/>
</dbReference>
<keyword evidence="4 9" id="KW-0560">Oxidoreductase</keyword>
<evidence type="ECO:0000256" key="5">
    <source>
        <dbReference type="ARBA" id="ARBA00023004"/>
    </source>
</evidence>
<protein>
    <recommendedName>
        <fullName evidence="9">Ferritin</fullName>
        <ecNumber evidence="9">1.16.3.1</ecNumber>
    </recommendedName>
</protein>
<dbReference type="PANTHER" id="PTHR11431:SF75">
    <property type="entry name" value="FERRITIN"/>
    <property type="match status" value="1"/>
</dbReference>
<dbReference type="InterPro" id="IPR001519">
    <property type="entry name" value="Ferritin"/>
</dbReference>
<keyword evidence="13" id="KW-1185">Reference proteome</keyword>
<dbReference type="InterPro" id="IPR012347">
    <property type="entry name" value="Ferritin-like"/>
</dbReference>
<dbReference type="GO" id="GO:0008199">
    <property type="term" value="F:ferric iron binding"/>
    <property type="evidence" value="ECO:0007669"/>
    <property type="project" value="InterPro"/>
</dbReference>
<evidence type="ECO:0000256" key="4">
    <source>
        <dbReference type="ARBA" id="ARBA00023002"/>
    </source>
</evidence>
<evidence type="ECO:0000256" key="10">
    <source>
        <dbReference type="SAM" id="SignalP"/>
    </source>
</evidence>
<evidence type="ECO:0000259" key="11">
    <source>
        <dbReference type="PROSITE" id="PS50905"/>
    </source>
</evidence>
<keyword evidence="10" id="KW-0732">Signal</keyword>
<evidence type="ECO:0000256" key="1">
    <source>
        <dbReference type="ARBA" id="ARBA00007513"/>
    </source>
</evidence>
<evidence type="ECO:0000256" key="3">
    <source>
        <dbReference type="ARBA" id="ARBA00022723"/>
    </source>
</evidence>
<evidence type="ECO:0000256" key="9">
    <source>
        <dbReference type="RuleBase" id="RU361145"/>
    </source>
</evidence>
<dbReference type="InterPro" id="IPR008331">
    <property type="entry name" value="Ferritin_DPS_dom"/>
</dbReference>
<dbReference type="AlphaFoldDB" id="A0A8S3YIV0"/>
<dbReference type="Gene3D" id="1.20.1260.10">
    <property type="match status" value="1"/>
</dbReference>
<sequence length="245" mass="28323">MGNLICPKLLCGFFVFLALVCLTKQQDEGFVSNVFQFFSDKVNNRLMEHITMRHNVELAYKAYVAYFDRADVDLPGFKKLFQQLEKDAHDRALSLTSYINSRGGRVRFPVVKLSEACKYIHQYTDKRKSEEKTQPCICYFQFQDSTNKVNIDDYCEENWRLQSGLQGVKEALALERSVNNDLIILVGLAISQNDPHSKITIEHVMDQQIETIKKLADLLDKLQGYQQDQEGYSLGEYLVDNEIKK</sequence>
<comment type="function">
    <text evidence="9">Stores iron in a soluble, non-toxic, readily available form. Important for iron homeostasis. Iron is taken up in the ferrous form and deposited as ferric hydroxides after oxidation.</text>
</comment>
<comment type="function">
    <text evidence="6">Stores iron in a soluble, non-toxic, readily available form. Important for iron homeostasis. Has ferroxidase activity. Iron is taken up in the ferrous form and deposited as ferric hydroxides after oxidation.</text>
</comment>
<dbReference type="SUPFAM" id="SSF47240">
    <property type="entry name" value="Ferritin-like"/>
    <property type="match status" value="1"/>
</dbReference>
<accession>A0A8S3YIV0</accession>
<evidence type="ECO:0000313" key="13">
    <source>
        <dbReference type="Proteomes" id="UP000678393"/>
    </source>
</evidence>
<dbReference type="GO" id="GO:0006826">
    <property type="term" value="P:iron ion transport"/>
    <property type="evidence" value="ECO:0007669"/>
    <property type="project" value="InterPro"/>
</dbReference>
<proteinExistence type="inferred from homology"/>
<dbReference type="PROSITE" id="PS50905">
    <property type="entry name" value="FERRITIN_LIKE"/>
    <property type="match status" value="1"/>
</dbReference>
<dbReference type="GO" id="GO:0008198">
    <property type="term" value="F:ferrous iron binding"/>
    <property type="evidence" value="ECO:0007669"/>
    <property type="project" value="TreeGrafter"/>
</dbReference>
<keyword evidence="3 8" id="KW-0479">Metal-binding</keyword>
<feature type="binding site" evidence="8">
    <location>
        <position position="175"/>
    </location>
    <ligand>
        <name>Fe cation</name>
        <dbReference type="ChEBI" id="CHEBI:24875"/>
        <label>1</label>
    </ligand>
</feature>
<feature type="signal peptide" evidence="10">
    <location>
        <begin position="1"/>
        <end position="25"/>
    </location>
</feature>
<dbReference type="GO" id="GO:0004322">
    <property type="term" value="F:ferroxidase activity"/>
    <property type="evidence" value="ECO:0007669"/>
    <property type="project" value="UniProtKB-EC"/>
</dbReference>
<dbReference type="PANTHER" id="PTHR11431">
    <property type="entry name" value="FERRITIN"/>
    <property type="match status" value="1"/>
</dbReference>
<evidence type="ECO:0000256" key="7">
    <source>
        <dbReference type="ARBA" id="ARBA00047990"/>
    </source>
</evidence>
<comment type="catalytic activity">
    <reaction evidence="7 9">
        <text>4 Fe(2+) + O2 + 4 H(+) = 4 Fe(3+) + 2 H2O</text>
        <dbReference type="Rhea" id="RHEA:11148"/>
        <dbReference type="ChEBI" id="CHEBI:15377"/>
        <dbReference type="ChEBI" id="CHEBI:15378"/>
        <dbReference type="ChEBI" id="CHEBI:15379"/>
        <dbReference type="ChEBI" id="CHEBI:29033"/>
        <dbReference type="ChEBI" id="CHEBI:29034"/>
        <dbReference type="EC" id="1.16.3.1"/>
    </reaction>
</comment>
<comment type="similarity">
    <text evidence="1 9">Belongs to the ferritin family.</text>
</comment>
<evidence type="ECO:0000256" key="6">
    <source>
        <dbReference type="ARBA" id="ARBA00025111"/>
    </source>
</evidence>
<dbReference type="GO" id="GO:0005737">
    <property type="term" value="C:cytoplasm"/>
    <property type="evidence" value="ECO:0007669"/>
    <property type="project" value="TreeGrafter"/>
</dbReference>
<comment type="caution">
    <text evidence="12">The sequence shown here is derived from an EMBL/GenBank/DDBJ whole genome shotgun (WGS) entry which is preliminary data.</text>
</comment>
<dbReference type="EC" id="1.16.3.1" evidence="9"/>
<keyword evidence="5 8" id="KW-0408">Iron</keyword>
<dbReference type="GO" id="GO:0006879">
    <property type="term" value="P:intracellular iron ion homeostasis"/>
    <property type="evidence" value="ECO:0007669"/>
    <property type="project" value="UniProtKB-KW"/>
</dbReference>
<evidence type="ECO:0000256" key="2">
    <source>
        <dbReference type="ARBA" id="ARBA00022434"/>
    </source>
</evidence>
<feature type="domain" description="Ferritin-like diiron" evidence="11">
    <location>
        <begin position="36"/>
        <end position="226"/>
    </location>
</feature>
<evidence type="ECO:0000313" key="12">
    <source>
        <dbReference type="EMBL" id="CAG5115381.1"/>
    </source>
</evidence>
<gene>
    <name evidence="12" type="ORF">CUNI_LOCUS939</name>
</gene>
<feature type="chain" id="PRO_5035851992" description="Ferritin" evidence="10">
    <location>
        <begin position="26"/>
        <end position="245"/>
    </location>
</feature>
<feature type="binding site" evidence="8">
    <location>
        <position position="208"/>
    </location>
    <ligand>
        <name>Fe cation</name>
        <dbReference type="ChEBI" id="CHEBI:24875"/>
        <label>1</label>
    </ligand>
</feature>
<name>A0A8S3YIV0_9EUPU</name>
<keyword evidence="2 9" id="KW-0409">Iron storage</keyword>